<reference evidence="1 2" key="1">
    <citation type="journal article" date="2019" name="Int. J. Syst. Evol. Microbiol.">
        <title>The Global Catalogue of Microorganisms (GCM) 10K type strain sequencing project: providing services to taxonomists for standard genome sequencing and annotation.</title>
        <authorList>
            <consortium name="The Broad Institute Genomics Platform"/>
            <consortium name="The Broad Institute Genome Sequencing Center for Infectious Disease"/>
            <person name="Wu L."/>
            <person name="Ma J."/>
        </authorList>
    </citation>
    <scope>NUCLEOTIDE SEQUENCE [LARGE SCALE GENOMIC DNA]</scope>
    <source>
        <strain evidence="1 2">JCM 4358</strain>
    </source>
</reference>
<name>A0ABN3J9T3_9ACTN</name>
<organism evidence="1 2">
    <name type="scientific">Streptomyces coeruleofuscus</name>
    <dbReference type="NCBI Taxonomy" id="66879"/>
    <lineage>
        <taxon>Bacteria</taxon>
        <taxon>Bacillati</taxon>
        <taxon>Actinomycetota</taxon>
        <taxon>Actinomycetes</taxon>
        <taxon>Kitasatosporales</taxon>
        <taxon>Streptomycetaceae</taxon>
        <taxon>Streptomyces</taxon>
    </lineage>
</organism>
<keyword evidence="2" id="KW-1185">Reference proteome</keyword>
<evidence type="ECO:0000313" key="1">
    <source>
        <dbReference type="EMBL" id="GAA2425040.1"/>
    </source>
</evidence>
<dbReference type="EMBL" id="BAAASE010000016">
    <property type="protein sequence ID" value="GAA2425040.1"/>
    <property type="molecule type" value="Genomic_DNA"/>
</dbReference>
<proteinExistence type="predicted"/>
<sequence>MTSLTFPVGGWKTRTVAIPRPLGKPALLRLRSRGPITTYFAKPWIDTAQERSSFASLFQTWGRSWHPFVLPGRYTHLEVCKVRGNGVARWQLDRMRSEDVPPLRTTVAGHGTELFSWEGEHLEMRYEYAARSGGLRFTHHAFDTGESLEMDRTGTQRGTVRMVGPGYLWVHSAPASDWTLQSV</sequence>
<gene>
    <name evidence="1" type="ORF">GCM10010255_78510</name>
</gene>
<dbReference type="Proteomes" id="UP001499986">
    <property type="component" value="Unassembled WGS sequence"/>
</dbReference>
<protein>
    <submittedName>
        <fullName evidence="1">Uncharacterized protein</fullName>
    </submittedName>
</protein>
<dbReference type="RefSeq" id="WP_346139485.1">
    <property type="nucleotide sequence ID" value="NZ_BAAASE010000016.1"/>
</dbReference>
<accession>A0ABN3J9T3</accession>
<comment type="caution">
    <text evidence="1">The sequence shown here is derived from an EMBL/GenBank/DDBJ whole genome shotgun (WGS) entry which is preliminary data.</text>
</comment>
<evidence type="ECO:0000313" key="2">
    <source>
        <dbReference type="Proteomes" id="UP001499986"/>
    </source>
</evidence>